<comment type="caution">
    <text evidence="7">The sequence shown here is derived from an EMBL/GenBank/DDBJ whole genome shotgun (WGS) entry which is preliminary data.</text>
</comment>
<evidence type="ECO:0000259" key="6">
    <source>
        <dbReference type="SMART" id="SM00829"/>
    </source>
</evidence>
<keyword evidence="5" id="KW-1133">Transmembrane helix</keyword>
<dbReference type="CDD" id="cd05288">
    <property type="entry name" value="PGDH"/>
    <property type="match status" value="1"/>
</dbReference>
<dbReference type="InterPro" id="IPR045010">
    <property type="entry name" value="MDR_fam"/>
</dbReference>
<keyword evidence="5" id="KW-0472">Membrane</keyword>
<dbReference type="InterPro" id="IPR036291">
    <property type="entry name" value="NAD(P)-bd_dom_sf"/>
</dbReference>
<protein>
    <recommendedName>
        <fullName evidence="2">Dehydrogenase FUB6</fullName>
    </recommendedName>
    <alternativeName>
        <fullName evidence="3">Fusaric acid biosynthesis protein 6</fullName>
    </alternativeName>
</protein>
<dbReference type="PANTHER" id="PTHR43205:SF7">
    <property type="entry name" value="PROSTAGLANDIN REDUCTASE 1"/>
    <property type="match status" value="1"/>
</dbReference>
<evidence type="ECO:0000256" key="3">
    <source>
        <dbReference type="ARBA" id="ARBA00083301"/>
    </source>
</evidence>
<dbReference type="Gene3D" id="3.40.50.720">
    <property type="entry name" value="NAD(P)-binding Rossmann-like Domain"/>
    <property type="match status" value="1"/>
</dbReference>
<feature type="transmembrane region" description="Helical" evidence="5">
    <location>
        <begin position="26"/>
        <end position="44"/>
    </location>
</feature>
<dbReference type="Pfam" id="PF00107">
    <property type="entry name" value="ADH_zinc_N"/>
    <property type="match status" value="1"/>
</dbReference>
<name>A0A553HV57_9PEZI</name>
<dbReference type="EMBL" id="VFLP01000042">
    <property type="protein sequence ID" value="TRX91834.1"/>
    <property type="molecule type" value="Genomic_DNA"/>
</dbReference>
<evidence type="ECO:0000256" key="5">
    <source>
        <dbReference type="SAM" id="Phobius"/>
    </source>
</evidence>
<dbReference type="Pfam" id="PF16884">
    <property type="entry name" value="ADH_N_2"/>
    <property type="match status" value="1"/>
</dbReference>
<dbReference type="InterPro" id="IPR041694">
    <property type="entry name" value="ADH_N_2"/>
</dbReference>
<dbReference type="InterPro" id="IPR020843">
    <property type="entry name" value="ER"/>
</dbReference>
<gene>
    <name evidence="7" type="ORF">FHL15_007387</name>
</gene>
<dbReference type="InterPro" id="IPR011032">
    <property type="entry name" value="GroES-like_sf"/>
</dbReference>
<dbReference type="SUPFAM" id="SSF50129">
    <property type="entry name" value="GroES-like"/>
    <property type="match status" value="1"/>
</dbReference>
<feature type="compositionally biased region" description="Basic and acidic residues" evidence="4">
    <location>
        <begin position="358"/>
        <end position="367"/>
    </location>
</feature>
<evidence type="ECO:0000313" key="8">
    <source>
        <dbReference type="Proteomes" id="UP000319160"/>
    </source>
</evidence>
<feature type="domain" description="Enoyl reductase (ER)" evidence="6">
    <location>
        <begin position="411"/>
        <end position="702"/>
    </location>
</feature>
<accession>A0A553HV57</accession>
<proteinExistence type="predicted"/>
<feature type="transmembrane region" description="Helical" evidence="5">
    <location>
        <begin position="56"/>
        <end position="75"/>
    </location>
</feature>
<feature type="transmembrane region" description="Helical" evidence="5">
    <location>
        <begin position="137"/>
        <end position="159"/>
    </location>
</feature>
<keyword evidence="8" id="KW-1185">Reference proteome</keyword>
<dbReference type="FunFam" id="3.40.50.720:FF:000121">
    <property type="entry name" value="Prostaglandin reductase 2"/>
    <property type="match status" value="1"/>
</dbReference>
<dbReference type="Pfam" id="PF20684">
    <property type="entry name" value="Fung_rhodopsin"/>
    <property type="match status" value="1"/>
</dbReference>
<reference evidence="8" key="1">
    <citation type="submission" date="2019-06" db="EMBL/GenBank/DDBJ databases">
        <title>Draft genome sequence of the griseofulvin-producing fungus Xylaria cubensis strain G536.</title>
        <authorList>
            <person name="Mead M.E."/>
            <person name="Raja H.A."/>
            <person name="Steenwyk J.L."/>
            <person name="Knowles S.L."/>
            <person name="Oberlies N.H."/>
            <person name="Rokas A."/>
        </authorList>
    </citation>
    <scope>NUCLEOTIDE SEQUENCE [LARGE SCALE GENOMIC DNA]</scope>
    <source>
        <strain evidence="8">G536</strain>
    </source>
</reference>
<evidence type="ECO:0000256" key="1">
    <source>
        <dbReference type="ARBA" id="ARBA00023002"/>
    </source>
</evidence>
<dbReference type="GO" id="GO:0016628">
    <property type="term" value="F:oxidoreductase activity, acting on the CH-CH group of donors, NAD or NADP as acceptor"/>
    <property type="evidence" value="ECO:0007669"/>
    <property type="project" value="InterPro"/>
</dbReference>
<evidence type="ECO:0000313" key="7">
    <source>
        <dbReference type="EMBL" id="TRX91834.1"/>
    </source>
</evidence>
<keyword evidence="1" id="KW-0560">Oxidoreductase</keyword>
<dbReference type="PANTHER" id="PTHR43205">
    <property type="entry name" value="PROSTAGLANDIN REDUCTASE"/>
    <property type="match status" value="1"/>
</dbReference>
<feature type="transmembrane region" description="Helical" evidence="5">
    <location>
        <begin position="110"/>
        <end position="130"/>
    </location>
</feature>
<dbReference type="AlphaFoldDB" id="A0A553HV57"/>
<sequence length="708" mass="77150">MGSELPLTDFPPGYVETNTGWTTQRVAIAFIILEFSAVAARFGTRYYYKTKWGIDDYLAAPALVFAVGVSVIAIVEVHVAGIGRHLTVLAAYEPQAIVNWYKCAYAIEQLYGAGVAFPKLSIIASYLRVLTDRRSRWIAKIIGVIVALTGTAVVITSLASCKPFSARWDPVLSPTACINPVTYWQASSIPNVFTDIVMLILPLPMVWNLQIDRGQKIALTLVFALGSFGIVASIIRLVTVFQVANLADGTWASAGVAVWSAIEAGVYLISSCLPVLRPLYISVSRKVSSTASHIFSSRSRTTPSIVPFDDDAKRLTIPNKQPVYVRMETWQRDSYVGVDDEEAGNHPPVPNGVSTSINDDRKSHNEYTTRTPVPGKHLAVESRPFNPATDPPAGGLTVKNMYLSLDPWMRGQMRPLDPKATYSIPWVEGEPAIVTALSIVLKSDTPSFKPGNLVLAMTDAGEYARVPPELAAYTRVLPAMPSGIESQTIVGALGAVGMAAYNSFFEYVPDPKAGKTIVVSAAAGGVGQLVGQMAKMQGMRVIGSTGGAEKVKYLLEDLGFDGAWDYKTENTLDALARLAPEGVDVYYDNVGGEQLESILLSMNDYGTVVVSGMISQFNKPPEEVYGVKSLMQVVFKRLKIFGFVCSDQHLLEKYLGSFEEDMVRWLVDGQIKTREHVVEGVENAPDALVQMWRGEKFGKTVVKVLHAE</sequence>
<dbReference type="SUPFAM" id="SSF51735">
    <property type="entry name" value="NAD(P)-binding Rossmann-fold domains"/>
    <property type="match status" value="1"/>
</dbReference>
<organism evidence="7 8">
    <name type="scientific">Xylaria flabelliformis</name>
    <dbReference type="NCBI Taxonomy" id="2512241"/>
    <lineage>
        <taxon>Eukaryota</taxon>
        <taxon>Fungi</taxon>
        <taxon>Dikarya</taxon>
        <taxon>Ascomycota</taxon>
        <taxon>Pezizomycotina</taxon>
        <taxon>Sordariomycetes</taxon>
        <taxon>Xylariomycetidae</taxon>
        <taxon>Xylariales</taxon>
        <taxon>Xylariaceae</taxon>
        <taxon>Xylaria</taxon>
    </lineage>
</organism>
<feature type="transmembrane region" description="Helical" evidence="5">
    <location>
        <begin position="189"/>
        <end position="209"/>
    </location>
</feature>
<dbReference type="InterPro" id="IPR049326">
    <property type="entry name" value="Rhodopsin_dom_fungi"/>
</dbReference>
<dbReference type="InterPro" id="IPR013149">
    <property type="entry name" value="ADH-like_C"/>
</dbReference>
<evidence type="ECO:0000256" key="4">
    <source>
        <dbReference type="SAM" id="MobiDB-lite"/>
    </source>
</evidence>
<dbReference type="Gene3D" id="3.90.180.10">
    <property type="entry name" value="Medium-chain alcohol dehydrogenases, catalytic domain"/>
    <property type="match status" value="1"/>
</dbReference>
<dbReference type="Proteomes" id="UP000319160">
    <property type="component" value="Unassembled WGS sequence"/>
</dbReference>
<keyword evidence="5" id="KW-0812">Transmembrane</keyword>
<feature type="region of interest" description="Disordered" evidence="4">
    <location>
        <begin position="339"/>
        <end position="372"/>
    </location>
</feature>
<dbReference type="SMART" id="SM00829">
    <property type="entry name" value="PKS_ER"/>
    <property type="match status" value="1"/>
</dbReference>
<dbReference type="OrthoDB" id="809632at2759"/>
<feature type="transmembrane region" description="Helical" evidence="5">
    <location>
        <begin position="221"/>
        <end position="244"/>
    </location>
</feature>
<evidence type="ECO:0000256" key="2">
    <source>
        <dbReference type="ARBA" id="ARBA00069006"/>
    </source>
</evidence>